<reference evidence="8" key="1">
    <citation type="submission" date="2016-11" db="EMBL/GenBank/DDBJ databases">
        <authorList>
            <person name="Varghese N."/>
            <person name="Submissions S."/>
        </authorList>
    </citation>
    <scope>NUCLEOTIDE SEQUENCE [LARGE SCALE GENOMIC DNA]</scope>
    <source>
        <strain evidence="8">DSM 22363</strain>
    </source>
</reference>
<dbReference type="InterPro" id="IPR050612">
    <property type="entry name" value="Prok_Mopterin_Oxidored"/>
</dbReference>
<dbReference type="InterPro" id="IPR006657">
    <property type="entry name" value="MoPterin_dinucl-bd_dom"/>
</dbReference>
<dbReference type="Pfam" id="PF01568">
    <property type="entry name" value="Molydop_binding"/>
    <property type="match status" value="1"/>
</dbReference>
<evidence type="ECO:0000256" key="5">
    <source>
        <dbReference type="SAM" id="MobiDB-lite"/>
    </source>
</evidence>
<dbReference type="Gene3D" id="3.40.50.740">
    <property type="match status" value="1"/>
</dbReference>
<dbReference type="GO" id="GO:0046872">
    <property type="term" value="F:metal ion binding"/>
    <property type="evidence" value="ECO:0007669"/>
    <property type="project" value="UniProtKB-KW"/>
</dbReference>
<organism evidence="7 8">
    <name type="scientific">Parasphingorhabdus marina DSM 22363</name>
    <dbReference type="NCBI Taxonomy" id="1123272"/>
    <lineage>
        <taxon>Bacteria</taxon>
        <taxon>Pseudomonadati</taxon>
        <taxon>Pseudomonadota</taxon>
        <taxon>Alphaproteobacteria</taxon>
        <taxon>Sphingomonadales</taxon>
        <taxon>Sphingomonadaceae</taxon>
        <taxon>Parasphingorhabdus</taxon>
    </lineage>
</organism>
<keyword evidence="4" id="KW-0411">Iron-sulfur</keyword>
<name>A0A1N6CNF5_9SPHN</name>
<dbReference type="GO" id="GO:0016491">
    <property type="term" value="F:oxidoreductase activity"/>
    <property type="evidence" value="ECO:0007669"/>
    <property type="project" value="InterPro"/>
</dbReference>
<dbReference type="InterPro" id="IPR009010">
    <property type="entry name" value="Asp_de-COase-like_dom_sf"/>
</dbReference>
<accession>A0A1N6CNF5</accession>
<dbReference type="PANTHER" id="PTHR43742:SF6">
    <property type="entry name" value="OXIDOREDUCTASE YYAE-RELATED"/>
    <property type="match status" value="1"/>
</dbReference>
<dbReference type="InterPro" id="IPR006963">
    <property type="entry name" value="Mopterin_OxRdtase_4Fe-4S_dom"/>
</dbReference>
<dbReference type="SUPFAM" id="SSF53706">
    <property type="entry name" value="Formate dehydrogenase/DMSO reductase, domains 1-3"/>
    <property type="match status" value="1"/>
</dbReference>
<dbReference type="SMART" id="SM00926">
    <property type="entry name" value="Molybdop_Fe4S4"/>
    <property type="match status" value="1"/>
</dbReference>
<dbReference type="EMBL" id="FSQW01000001">
    <property type="protein sequence ID" value="SIN59894.1"/>
    <property type="molecule type" value="Genomic_DNA"/>
</dbReference>
<dbReference type="OrthoDB" id="9759518at2"/>
<evidence type="ECO:0000256" key="1">
    <source>
        <dbReference type="ARBA" id="ARBA00010312"/>
    </source>
</evidence>
<evidence type="ECO:0000313" key="8">
    <source>
        <dbReference type="Proteomes" id="UP000185192"/>
    </source>
</evidence>
<keyword evidence="8" id="KW-1185">Reference proteome</keyword>
<dbReference type="SUPFAM" id="SSF50692">
    <property type="entry name" value="ADC-like"/>
    <property type="match status" value="1"/>
</dbReference>
<dbReference type="GO" id="GO:0051536">
    <property type="term" value="F:iron-sulfur cluster binding"/>
    <property type="evidence" value="ECO:0007669"/>
    <property type="project" value="UniProtKB-KW"/>
</dbReference>
<dbReference type="Gene3D" id="3.40.228.10">
    <property type="entry name" value="Dimethylsulfoxide Reductase, domain 2"/>
    <property type="match status" value="1"/>
</dbReference>
<dbReference type="RefSeq" id="WP_159437011.1">
    <property type="nucleotide sequence ID" value="NZ_FSQW01000001.1"/>
</dbReference>
<dbReference type="AlphaFoldDB" id="A0A1N6CNF5"/>
<keyword evidence="3" id="KW-0408">Iron</keyword>
<dbReference type="GO" id="GO:0043546">
    <property type="term" value="F:molybdopterin cofactor binding"/>
    <property type="evidence" value="ECO:0007669"/>
    <property type="project" value="InterPro"/>
</dbReference>
<dbReference type="Pfam" id="PF04879">
    <property type="entry name" value="Molybdop_Fe4S4"/>
    <property type="match status" value="1"/>
</dbReference>
<dbReference type="Gene3D" id="2.40.40.20">
    <property type="match status" value="1"/>
</dbReference>
<dbReference type="InterPro" id="IPR006656">
    <property type="entry name" value="Mopterin_OxRdtase"/>
</dbReference>
<feature type="region of interest" description="Disordered" evidence="5">
    <location>
        <begin position="685"/>
        <end position="715"/>
    </location>
</feature>
<dbReference type="PANTHER" id="PTHR43742">
    <property type="entry name" value="TRIMETHYLAMINE-N-OXIDE REDUCTASE"/>
    <property type="match status" value="1"/>
</dbReference>
<evidence type="ECO:0000256" key="3">
    <source>
        <dbReference type="ARBA" id="ARBA00023004"/>
    </source>
</evidence>
<feature type="domain" description="4Fe-4S Mo/W bis-MGD-type" evidence="6">
    <location>
        <begin position="4"/>
        <end position="63"/>
    </location>
</feature>
<evidence type="ECO:0000256" key="2">
    <source>
        <dbReference type="ARBA" id="ARBA00022723"/>
    </source>
</evidence>
<evidence type="ECO:0000259" key="6">
    <source>
        <dbReference type="PROSITE" id="PS51669"/>
    </source>
</evidence>
<proteinExistence type="inferred from homology"/>
<dbReference type="PROSITE" id="PS51669">
    <property type="entry name" value="4FE4S_MOW_BIS_MGD"/>
    <property type="match status" value="1"/>
</dbReference>
<dbReference type="Proteomes" id="UP000185192">
    <property type="component" value="Unassembled WGS sequence"/>
</dbReference>
<comment type="similarity">
    <text evidence="1">Belongs to the prokaryotic molybdopterin-containing oxidoreductase family.</text>
</comment>
<evidence type="ECO:0000313" key="7">
    <source>
        <dbReference type="EMBL" id="SIN59894.1"/>
    </source>
</evidence>
<dbReference type="STRING" id="1123272.SAMN02745824_0432"/>
<evidence type="ECO:0000256" key="4">
    <source>
        <dbReference type="ARBA" id="ARBA00023014"/>
    </source>
</evidence>
<gene>
    <name evidence="7" type="ORF">SAMN02745824_0432</name>
</gene>
<dbReference type="Pfam" id="PF00384">
    <property type="entry name" value="Molybdopterin"/>
    <property type="match status" value="1"/>
</dbReference>
<dbReference type="Gene3D" id="2.20.25.90">
    <property type="entry name" value="ADC-like domains"/>
    <property type="match status" value="1"/>
</dbReference>
<protein>
    <submittedName>
        <fullName evidence="7">Anaerobic selenocysteine-containing dehydrogenase</fullName>
    </submittedName>
</protein>
<keyword evidence="2" id="KW-0479">Metal-binding</keyword>
<sequence>MPAETVTEQKHVMCRACHAHCGLIVDFENGVPVRTHGDKDNPEFEGYSCIKGRQLANYHSFDTRLLTSYKGMKHGQKEAIHWRTAASEIAERIEAIVAEHGPDSIASYVGTFGYNNLNGHAFMLALMEAIGSTSVYDSVTIDQPGKGIARALVGPWLAGAPRVGDWDGLMLVGTNPVVSMNGGLGMNPAKKLHDAKKRGMQLIVIDPRVTDSAKRADLHLQCRPGEDPVILGAIAKVVIEEGLYDKDFVANDVDGFEALKKAVAPFDPALAAQRADVAAEEIVQAARMYGSWKKGSISVGTGPNMAGGGNITEYLNLSLTSIMGHWLREGDINRRSGVFMKPAPPVAASPGPIPAWGFGRKLHSRDLEQSISGMPTAALPDEILTPGDKQVKALICLGGNPMLAWPDQLKTFEAMKALDLLVCLDPRMSKTAELADYVIAPKLHYEVHGNTAAPELYGGFGAGWGFENNYAQASLPIMDSPEGSDLCEEYEFLHTLASEMDKPLKIKSWALVSHPDEREEKATVFEPGKTPDPITAWSAALNGSPVPVADVYADPEAQKGKIIDAQALMVQPKPADWEGKLSVGNAAMMEELGAYATRLGQPVEETAFPMRMIGRRMTEIHNSNWHEDPVQRKRVPHHPAFMNPVDMERLGLAEDQPVEVESARAFISCVAKADKTVKPGCVSLPHSWGTNPDEKEDPLGEGGNTGRLSFNDRDFDRRTGIPLMSSIPIRVRAKQEQSLEAAE</sequence>